<evidence type="ECO:0000313" key="2">
    <source>
        <dbReference type="EnsemblMetazoa" id="BGLB020156-PA"/>
    </source>
</evidence>
<dbReference type="KEGG" id="bgt:106079379"/>
<evidence type="ECO:0008006" key="4">
    <source>
        <dbReference type="Google" id="ProtNLM"/>
    </source>
</evidence>
<feature type="signal peptide" evidence="1">
    <location>
        <begin position="1"/>
        <end position="24"/>
    </location>
</feature>
<dbReference type="EnsemblMetazoa" id="BGLB020156-RA">
    <property type="protein sequence ID" value="BGLB020156-PA"/>
    <property type="gene ID" value="BGLB020156"/>
</dbReference>
<reference evidence="2" key="1">
    <citation type="submission" date="2020-05" db="UniProtKB">
        <authorList>
            <consortium name="EnsemblMetazoa"/>
        </authorList>
    </citation>
    <scope>IDENTIFICATION</scope>
    <source>
        <strain evidence="2">BB02</strain>
    </source>
</reference>
<evidence type="ECO:0000256" key="1">
    <source>
        <dbReference type="SAM" id="SignalP"/>
    </source>
</evidence>
<evidence type="ECO:0000313" key="3">
    <source>
        <dbReference type="Proteomes" id="UP000076420"/>
    </source>
</evidence>
<accession>A0A2C9KIR2</accession>
<dbReference type="VEuPathDB" id="VectorBase:BGLB020156"/>
<protein>
    <recommendedName>
        <fullName evidence="4">EGF-like domain-containing protein</fullName>
    </recommendedName>
</protein>
<dbReference type="VEuPathDB" id="VectorBase:BGLAX_049806"/>
<proteinExistence type="predicted"/>
<organism evidence="2 3">
    <name type="scientific">Biomphalaria glabrata</name>
    <name type="common">Bloodfluke planorb</name>
    <name type="synonym">Freshwater snail</name>
    <dbReference type="NCBI Taxonomy" id="6526"/>
    <lineage>
        <taxon>Eukaryota</taxon>
        <taxon>Metazoa</taxon>
        <taxon>Spiralia</taxon>
        <taxon>Lophotrochozoa</taxon>
        <taxon>Mollusca</taxon>
        <taxon>Gastropoda</taxon>
        <taxon>Heterobranchia</taxon>
        <taxon>Euthyneura</taxon>
        <taxon>Panpulmonata</taxon>
        <taxon>Hygrophila</taxon>
        <taxon>Lymnaeoidea</taxon>
        <taxon>Planorbidae</taxon>
        <taxon>Biomphalaria</taxon>
    </lineage>
</organism>
<name>A0A2C9KIR2_BIOGL</name>
<gene>
    <name evidence="2" type="primary">106079379</name>
</gene>
<keyword evidence="1" id="KW-0732">Signal</keyword>
<dbReference type="AlphaFoldDB" id="A0A2C9KIR2"/>
<sequence>MAIHRRLNTLAFLVCVLCFRLTVSQDGWFGPNKEFKCHCEYSCSSDGTCLGNGKCARGWFGLKCQHQDLTVLENTILSPNNDVLTDRDDNTCLSPTVKTITVTFNRTYVFTWLSLTVEDP</sequence>
<dbReference type="Proteomes" id="UP000076420">
    <property type="component" value="Unassembled WGS sequence"/>
</dbReference>
<feature type="chain" id="PRO_5012880729" description="EGF-like domain-containing protein" evidence="1">
    <location>
        <begin position="25"/>
        <end position="120"/>
    </location>
</feature>